<name>A0A3N4VPD1_9PAST</name>
<accession>A0A3N4VPD1</accession>
<feature type="transmembrane region" description="Helical" evidence="6">
    <location>
        <begin position="101"/>
        <end position="120"/>
    </location>
</feature>
<evidence type="ECO:0000256" key="2">
    <source>
        <dbReference type="ARBA" id="ARBA00022475"/>
    </source>
</evidence>
<feature type="transmembrane region" description="Helical" evidence="6">
    <location>
        <begin position="38"/>
        <end position="61"/>
    </location>
</feature>
<reference evidence="7 8" key="1">
    <citation type="submission" date="2018-11" db="EMBL/GenBank/DDBJ databases">
        <title>Genomic Encyclopedia of Type Strains, Phase IV (KMG-IV): sequencing the most valuable type-strain genomes for metagenomic binning, comparative biology and taxonomic classification.</title>
        <authorList>
            <person name="Goeker M."/>
        </authorList>
    </citation>
    <scope>NUCLEOTIDE SEQUENCE [LARGE SCALE GENOMIC DNA]</scope>
    <source>
        <strain evidence="7 8">DSM 27238</strain>
    </source>
</reference>
<proteinExistence type="predicted"/>
<evidence type="ECO:0000313" key="7">
    <source>
        <dbReference type="EMBL" id="RPE83433.1"/>
    </source>
</evidence>
<dbReference type="Pfam" id="PF03899">
    <property type="entry name" value="ATP-synt_I"/>
    <property type="match status" value="1"/>
</dbReference>
<dbReference type="InterPro" id="IPR005598">
    <property type="entry name" value="ATP_synth_I"/>
</dbReference>
<evidence type="ECO:0000256" key="1">
    <source>
        <dbReference type="ARBA" id="ARBA00004651"/>
    </source>
</evidence>
<comment type="caution">
    <text evidence="7">The sequence shown here is derived from an EMBL/GenBank/DDBJ whole genome shotgun (WGS) entry which is preliminary data.</text>
</comment>
<evidence type="ECO:0000256" key="3">
    <source>
        <dbReference type="ARBA" id="ARBA00022692"/>
    </source>
</evidence>
<keyword evidence="2" id="KW-1003">Cell membrane</keyword>
<sequence length="125" mass="14416">MSAVLRRAKSFYCKAMIVEFVICLSLTLVIALCSSFHQAYSFFLGSLIAFFPQIIFIYYVLFRKNTQKVTALYRGEGLKWLITIVLMVFVLKTAISLNMMIFFAGYFLGLFCNGIFPIFLNRQTQ</sequence>
<keyword evidence="3 6" id="KW-0812">Transmembrane</keyword>
<protein>
    <submittedName>
        <fullName evidence="7">ATP synthase protein I</fullName>
    </submittedName>
</protein>
<evidence type="ECO:0000256" key="5">
    <source>
        <dbReference type="ARBA" id="ARBA00023136"/>
    </source>
</evidence>
<evidence type="ECO:0000256" key="4">
    <source>
        <dbReference type="ARBA" id="ARBA00022989"/>
    </source>
</evidence>
<feature type="transmembrane region" description="Helical" evidence="6">
    <location>
        <begin position="77"/>
        <end position="95"/>
    </location>
</feature>
<organism evidence="7 8">
    <name type="scientific">Vespertiliibacter pulmonis</name>
    <dbReference type="NCBI Taxonomy" id="1443036"/>
    <lineage>
        <taxon>Bacteria</taxon>
        <taxon>Pseudomonadati</taxon>
        <taxon>Pseudomonadota</taxon>
        <taxon>Gammaproteobacteria</taxon>
        <taxon>Pasteurellales</taxon>
        <taxon>Pasteurellaceae</taxon>
        <taxon>Vespertiliibacter</taxon>
    </lineage>
</organism>
<dbReference type="AlphaFoldDB" id="A0A3N4VPD1"/>
<keyword evidence="8" id="KW-1185">Reference proteome</keyword>
<gene>
    <name evidence="7" type="ORF">EDC46_1122</name>
</gene>
<feature type="transmembrane region" description="Helical" evidence="6">
    <location>
        <begin position="12"/>
        <end position="32"/>
    </location>
</feature>
<dbReference type="EMBL" id="RKQP01000003">
    <property type="protein sequence ID" value="RPE83433.1"/>
    <property type="molecule type" value="Genomic_DNA"/>
</dbReference>
<evidence type="ECO:0000313" key="8">
    <source>
        <dbReference type="Proteomes" id="UP000281691"/>
    </source>
</evidence>
<comment type="subcellular location">
    <subcellularLocation>
        <location evidence="1">Cell membrane</location>
        <topology evidence="1">Multi-pass membrane protein</topology>
    </subcellularLocation>
</comment>
<dbReference type="GO" id="GO:0005886">
    <property type="term" value="C:plasma membrane"/>
    <property type="evidence" value="ECO:0007669"/>
    <property type="project" value="UniProtKB-SubCell"/>
</dbReference>
<dbReference type="Proteomes" id="UP000281691">
    <property type="component" value="Unassembled WGS sequence"/>
</dbReference>
<keyword evidence="4 6" id="KW-1133">Transmembrane helix</keyword>
<evidence type="ECO:0000256" key="6">
    <source>
        <dbReference type="SAM" id="Phobius"/>
    </source>
</evidence>
<dbReference type="OrthoDB" id="5771248at2"/>
<keyword evidence="5 6" id="KW-0472">Membrane</keyword>